<accession>A0A2U8VUC7</accession>
<dbReference type="KEGG" id="meti:DK427_14165"/>
<evidence type="ECO:0000313" key="4">
    <source>
        <dbReference type="Proteomes" id="UP000246058"/>
    </source>
</evidence>
<keyword evidence="4" id="KW-1185">Reference proteome</keyword>
<dbReference type="Proteomes" id="UP000246058">
    <property type="component" value="Chromosome"/>
</dbReference>
<gene>
    <name evidence="3" type="ORF">DK427_14165</name>
</gene>
<protein>
    <recommendedName>
        <fullName evidence="5">Transmembrane protein</fullName>
    </recommendedName>
</protein>
<dbReference type="EMBL" id="CP029551">
    <property type="protein sequence ID" value="AWN36736.1"/>
    <property type="molecule type" value="Genomic_DNA"/>
</dbReference>
<keyword evidence="2" id="KW-0732">Signal</keyword>
<evidence type="ECO:0008006" key="5">
    <source>
        <dbReference type="Google" id="ProtNLM"/>
    </source>
</evidence>
<sequence>MTRLPILAAAALIGVGALSSTAAEARGRGGALAAGLIGGLAAGALIGAAASAHAEPAYGYGYAPPPPPRPYGYAPAYYGRPRVVYEEPAYETRRVISYERVPVGYAPVRRRWDGPYDGGW</sequence>
<feature type="transmembrane region" description="Helical" evidence="1">
    <location>
        <begin position="32"/>
        <end position="52"/>
    </location>
</feature>
<feature type="signal peptide" evidence="2">
    <location>
        <begin position="1"/>
        <end position="22"/>
    </location>
</feature>
<proteinExistence type="predicted"/>
<dbReference type="AlphaFoldDB" id="A0A2U8VUC7"/>
<dbReference type="RefSeq" id="WP_109951825.1">
    <property type="nucleotide sequence ID" value="NZ_CP029551.1"/>
</dbReference>
<dbReference type="OrthoDB" id="10006543at2"/>
<evidence type="ECO:0000256" key="2">
    <source>
        <dbReference type="SAM" id="SignalP"/>
    </source>
</evidence>
<name>A0A2U8VUC7_9HYPH</name>
<keyword evidence="1" id="KW-1133">Transmembrane helix</keyword>
<evidence type="ECO:0000256" key="1">
    <source>
        <dbReference type="SAM" id="Phobius"/>
    </source>
</evidence>
<keyword evidence="1" id="KW-0812">Transmembrane</keyword>
<evidence type="ECO:0000313" key="3">
    <source>
        <dbReference type="EMBL" id="AWN36736.1"/>
    </source>
</evidence>
<feature type="chain" id="PRO_5016106459" description="Transmembrane protein" evidence="2">
    <location>
        <begin position="23"/>
        <end position="120"/>
    </location>
</feature>
<reference evidence="3 4" key="1">
    <citation type="submission" date="2018-05" db="EMBL/GenBank/DDBJ databases">
        <title>Complete Genome Sequence of Methylobacterium sp. 17Sr1-43.</title>
        <authorList>
            <person name="Srinivasan S."/>
        </authorList>
    </citation>
    <scope>NUCLEOTIDE SEQUENCE [LARGE SCALE GENOMIC DNA]</scope>
    <source>
        <strain evidence="3 4">17Sr1-43</strain>
    </source>
</reference>
<keyword evidence="1" id="KW-0472">Membrane</keyword>
<organism evidence="3 4">
    <name type="scientific">Methylobacterium radiodurans</name>
    <dbReference type="NCBI Taxonomy" id="2202828"/>
    <lineage>
        <taxon>Bacteria</taxon>
        <taxon>Pseudomonadati</taxon>
        <taxon>Pseudomonadota</taxon>
        <taxon>Alphaproteobacteria</taxon>
        <taxon>Hyphomicrobiales</taxon>
        <taxon>Methylobacteriaceae</taxon>
        <taxon>Methylobacterium</taxon>
    </lineage>
</organism>